<dbReference type="Proteomes" id="UP000814033">
    <property type="component" value="Unassembled WGS sequence"/>
</dbReference>
<dbReference type="EMBL" id="MU276042">
    <property type="protein sequence ID" value="KAI0042895.1"/>
    <property type="molecule type" value="Genomic_DNA"/>
</dbReference>
<gene>
    <name evidence="1" type="ORF">FA95DRAFT_1563830</name>
</gene>
<sequence>MMYPNLFAEQSAASAYQNLELDPPPYEDVETGAVYESLPKTPVNYYWHKATRSIEHNFSVDVRLPPPANYEQDKHVDLHPHRNLSLETRANHLRASISIVNSVDSQDACQYVHAFLVNHAQTGSVYARIFDPLLDSGARPRLSIQASAPAAGARVRLGIPRSFRGQLSLHSPRSCITLSKALDARVQPVGSHAGTQTFFVGECPPSRNWRTPHEGEGELVDFAAVSSQFGEVYVFYSDEGFLSSPVYYFYDETLEVLFPLAYVLSMAVVVLFIPLVVYVTLWLFDADTSVDRSAFDMSVVEPLPGIGFRRD</sequence>
<reference evidence="1" key="2">
    <citation type="journal article" date="2022" name="New Phytol.">
        <title>Evolutionary transition to the ectomycorrhizal habit in the genomes of a hyperdiverse lineage of mushroom-forming fungi.</title>
        <authorList>
            <person name="Looney B."/>
            <person name="Miyauchi S."/>
            <person name="Morin E."/>
            <person name="Drula E."/>
            <person name="Courty P.E."/>
            <person name="Kohler A."/>
            <person name="Kuo A."/>
            <person name="LaButti K."/>
            <person name="Pangilinan J."/>
            <person name="Lipzen A."/>
            <person name="Riley R."/>
            <person name="Andreopoulos W."/>
            <person name="He G."/>
            <person name="Johnson J."/>
            <person name="Nolan M."/>
            <person name="Tritt A."/>
            <person name="Barry K.W."/>
            <person name="Grigoriev I.V."/>
            <person name="Nagy L.G."/>
            <person name="Hibbett D."/>
            <person name="Henrissat B."/>
            <person name="Matheny P.B."/>
            <person name="Labbe J."/>
            <person name="Martin F.M."/>
        </authorList>
    </citation>
    <scope>NUCLEOTIDE SEQUENCE</scope>
    <source>
        <strain evidence="1">FP105234-sp</strain>
    </source>
</reference>
<proteinExistence type="predicted"/>
<organism evidence="1 2">
    <name type="scientific">Auriscalpium vulgare</name>
    <dbReference type="NCBI Taxonomy" id="40419"/>
    <lineage>
        <taxon>Eukaryota</taxon>
        <taxon>Fungi</taxon>
        <taxon>Dikarya</taxon>
        <taxon>Basidiomycota</taxon>
        <taxon>Agaricomycotina</taxon>
        <taxon>Agaricomycetes</taxon>
        <taxon>Russulales</taxon>
        <taxon>Auriscalpiaceae</taxon>
        <taxon>Auriscalpium</taxon>
    </lineage>
</organism>
<evidence type="ECO:0000313" key="1">
    <source>
        <dbReference type="EMBL" id="KAI0042895.1"/>
    </source>
</evidence>
<accession>A0ACB8RG54</accession>
<keyword evidence="2" id="KW-1185">Reference proteome</keyword>
<reference evidence="1" key="1">
    <citation type="submission" date="2021-02" db="EMBL/GenBank/DDBJ databases">
        <authorList>
            <consortium name="DOE Joint Genome Institute"/>
            <person name="Ahrendt S."/>
            <person name="Looney B.P."/>
            <person name="Miyauchi S."/>
            <person name="Morin E."/>
            <person name="Drula E."/>
            <person name="Courty P.E."/>
            <person name="Chicoki N."/>
            <person name="Fauchery L."/>
            <person name="Kohler A."/>
            <person name="Kuo A."/>
            <person name="Labutti K."/>
            <person name="Pangilinan J."/>
            <person name="Lipzen A."/>
            <person name="Riley R."/>
            <person name="Andreopoulos W."/>
            <person name="He G."/>
            <person name="Johnson J."/>
            <person name="Barry K.W."/>
            <person name="Grigoriev I.V."/>
            <person name="Nagy L."/>
            <person name="Hibbett D."/>
            <person name="Henrissat B."/>
            <person name="Matheny P.B."/>
            <person name="Labbe J."/>
            <person name="Martin F."/>
        </authorList>
    </citation>
    <scope>NUCLEOTIDE SEQUENCE</scope>
    <source>
        <strain evidence="1">FP105234-sp</strain>
    </source>
</reference>
<comment type="caution">
    <text evidence="1">The sequence shown here is derived from an EMBL/GenBank/DDBJ whole genome shotgun (WGS) entry which is preliminary data.</text>
</comment>
<evidence type="ECO:0000313" key="2">
    <source>
        <dbReference type="Proteomes" id="UP000814033"/>
    </source>
</evidence>
<protein>
    <submittedName>
        <fullName evidence="1">Uncharacterized protein</fullName>
    </submittedName>
</protein>
<name>A0ACB8RG54_9AGAM</name>